<dbReference type="PANTHER" id="PTHR20941">
    <property type="entry name" value="FOLATE SYNTHESIS PROTEINS"/>
    <property type="match status" value="1"/>
</dbReference>
<comment type="pathway">
    <text evidence="3 12">Cofactor biosynthesis; tetrahydrofolate biosynthesis; 7,8-dihydrofolate from 2-amino-4-hydroxy-6-hydroxymethyl-7,8-dihydropteridine diphosphate and 4-aminobenzoate: step 1/2.</text>
</comment>
<organism evidence="14 15">
    <name type="scientific">Panacagrimonas perspica</name>
    <dbReference type="NCBI Taxonomy" id="381431"/>
    <lineage>
        <taxon>Bacteria</taxon>
        <taxon>Pseudomonadati</taxon>
        <taxon>Pseudomonadota</taxon>
        <taxon>Gammaproteobacteria</taxon>
        <taxon>Nevskiales</taxon>
        <taxon>Nevskiaceae</taxon>
        <taxon>Panacagrimonas</taxon>
    </lineage>
</organism>
<dbReference type="AlphaFoldDB" id="A0A4V3F6I6"/>
<name>A0A4V3F6I6_9GAMM</name>
<evidence type="ECO:0000256" key="3">
    <source>
        <dbReference type="ARBA" id="ARBA00004763"/>
    </source>
</evidence>
<dbReference type="GO" id="GO:0004156">
    <property type="term" value="F:dihydropteroate synthase activity"/>
    <property type="evidence" value="ECO:0007669"/>
    <property type="project" value="UniProtKB-EC"/>
</dbReference>
<dbReference type="InterPro" id="IPR000489">
    <property type="entry name" value="Pterin-binding_dom"/>
</dbReference>
<comment type="caution">
    <text evidence="14">The sequence shown here is derived from an EMBL/GenBank/DDBJ whole genome shotgun (WGS) entry which is preliminary data.</text>
</comment>
<dbReference type="PANTHER" id="PTHR20941:SF1">
    <property type="entry name" value="FOLIC ACID SYNTHESIS PROTEIN FOL1"/>
    <property type="match status" value="1"/>
</dbReference>
<dbReference type="GO" id="GO:0046656">
    <property type="term" value="P:folic acid biosynthetic process"/>
    <property type="evidence" value="ECO:0007669"/>
    <property type="project" value="UniProtKB-KW"/>
</dbReference>
<evidence type="ECO:0000313" key="15">
    <source>
        <dbReference type="Proteomes" id="UP000295341"/>
    </source>
</evidence>
<proteinExistence type="inferred from homology"/>
<keyword evidence="9 12" id="KW-0460">Magnesium</keyword>
<dbReference type="FunFam" id="3.20.20.20:FF:000006">
    <property type="entry name" value="Dihydropteroate synthase"/>
    <property type="match status" value="1"/>
</dbReference>
<evidence type="ECO:0000256" key="12">
    <source>
        <dbReference type="RuleBase" id="RU361205"/>
    </source>
</evidence>
<dbReference type="CDD" id="cd00739">
    <property type="entry name" value="DHPS"/>
    <property type="match status" value="1"/>
</dbReference>
<evidence type="ECO:0000256" key="8">
    <source>
        <dbReference type="ARBA" id="ARBA00022723"/>
    </source>
</evidence>
<comment type="function">
    <text evidence="12">Catalyzes the condensation of para-aminobenzoate (pABA) with 6-hydroxymethyl-7,8-dihydropterin diphosphate (DHPt-PP) to form 7,8-dihydropteroate (H2Pte), the immediate precursor of folate derivatives.</text>
</comment>
<comment type="similarity">
    <text evidence="4 12">Belongs to the DHPS family.</text>
</comment>
<dbReference type="Proteomes" id="UP000295341">
    <property type="component" value="Unassembled WGS sequence"/>
</dbReference>
<keyword evidence="8 12" id="KW-0479">Metal-binding</keyword>
<keyword evidence="15" id="KW-1185">Reference proteome</keyword>
<dbReference type="Pfam" id="PF00809">
    <property type="entry name" value="Pterin_bind"/>
    <property type="match status" value="1"/>
</dbReference>
<evidence type="ECO:0000256" key="4">
    <source>
        <dbReference type="ARBA" id="ARBA00009503"/>
    </source>
</evidence>
<dbReference type="InterPro" id="IPR045031">
    <property type="entry name" value="DHP_synth-like"/>
</dbReference>
<gene>
    <name evidence="14" type="ORF">DFR24_2223</name>
</gene>
<dbReference type="PROSITE" id="PS50972">
    <property type="entry name" value="PTERIN_BINDING"/>
    <property type="match status" value="1"/>
</dbReference>
<dbReference type="PROSITE" id="PS00792">
    <property type="entry name" value="DHPS_1"/>
    <property type="match status" value="1"/>
</dbReference>
<dbReference type="Gene3D" id="3.20.20.20">
    <property type="entry name" value="Dihydropteroate synthase-like"/>
    <property type="match status" value="1"/>
</dbReference>
<evidence type="ECO:0000256" key="11">
    <source>
        <dbReference type="ARBA" id="ARBA00030193"/>
    </source>
</evidence>
<dbReference type="GO" id="GO:0046872">
    <property type="term" value="F:metal ion binding"/>
    <property type="evidence" value="ECO:0007669"/>
    <property type="project" value="UniProtKB-KW"/>
</dbReference>
<accession>A0A4V3F6I6</accession>
<dbReference type="PROSITE" id="PS00793">
    <property type="entry name" value="DHPS_2"/>
    <property type="match status" value="1"/>
</dbReference>
<evidence type="ECO:0000256" key="7">
    <source>
        <dbReference type="ARBA" id="ARBA00022679"/>
    </source>
</evidence>
<evidence type="ECO:0000259" key="13">
    <source>
        <dbReference type="PROSITE" id="PS50972"/>
    </source>
</evidence>
<dbReference type="UniPathway" id="UPA00077">
    <property type="reaction ID" value="UER00156"/>
</dbReference>
<dbReference type="EMBL" id="SOBT01000008">
    <property type="protein sequence ID" value="TDU32816.1"/>
    <property type="molecule type" value="Genomic_DNA"/>
</dbReference>
<evidence type="ECO:0000256" key="1">
    <source>
        <dbReference type="ARBA" id="ARBA00000012"/>
    </source>
</evidence>
<sequence length="280" mass="29566">MILRFRDGSLDLSTPRVMGVLNLTSDSFSDGGRYVSLDKALAHARQMASEGADLIDVGGESTRPGAQPVSEQEELDRVVPVIERLRDSIGCVLSIDTMKPAVMRAACAAGAQLVNDVNALRAPGAIEAVRDAGAAACLMHMQGEPRTMQVAPHYLDVLAEITDFLLERVHECVDYGISRESLLLDPGFGFGKTLEHNLSLLARVPAIAALGFPVLVGLSRKSMFQKLCGAAVDQRLPASLAAATAAVLGGAAIVRAHDVRETRDAVRVAAAIRAAGEESS</sequence>
<comment type="cofactor">
    <cofactor evidence="2 12">
        <name>Mg(2+)</name>
        <dbReference type="ChEBI" id="CHEBI:18420"/>
    </cofactor>
</comment>
<evidence type="ECO:0000256" key="5">
    <source>
        <dbReference type="ARBA" id="ARBA00012458"/>
    </source>
</evidence>
<protein>
    <recommendedName>
        <fullName evidence="6 12">Dihydropteroate synthase</fullName>
        <shortName evidence="12">DHPS</shortName>
        <ecNumber evidence="5 12">2.5.1.15</ecNumber>
    </recommendedName>
    <alternativeName>
        <fullName evidence="11 12">Dihydropteroate pyrophosphorylase</fullName>
    </alternativeName>
</protein>
<dbReference type="SUPFAM" id="SSF51717">
    <property type="entry name" value="Dihydropteroate synthetase-like"/>
    <property type="match status" value="1"/>
</dbReference>
<dbReference type="InterPro" id="IPR006390">
    <property type="entry name" value="DHP_synth_dom"/>
</dbReference>
<keyword evidence="10 12" id="KW-0289">Folate biosynthesis</keyword>
<evidence type="ECO:0000256" key="10">
    <source>
        <dbReference type="ARBA" id="ARBA00022909"/>
    </source>
</evidence>
<feature type="domain" description="Pterin-binding" evidence="13">
    <location>
        <begin position="15"/>
        <end position="267"/>
    </location>
</feature>
<dbReference type="GO" id="GO:0046654">
    <property type="term" value="P:tetrahydrofolate biosynthetic process"/>
    <property type="evidence" value="ECO:0007669"/>
    <property type="project" value="UniProtKB-UniPathway"/>
</dbReference>
<evidence type="ECO:0000313" key="14">
    <source>
        <dbReference type="EMBL" id="TDU32816.1"/>
    </source>
</evidence>
<reference evidence="14 15" key="1">
    <citation type="submission" date="2019-03" db="EMBL/GenBank/DDBJ databases">
        <title>Genomic Encyclopedia of Type Strains, Phase IV (KMG-IV): sequencing the most valuable type-strain genomes for metagenomic binning, comparative biology and taxonomic classification.</title>
        <authorList>
            <person name="Goeker M."/>
        </authorList>
    </citation>
    <scope>NUCLEOTIDE SEQUENCE [LARGE SCALE GENOMIC DNA]</scope>
    <source>
        <strain evidence="14 15">DSM 26377</strain>
    </source>
</reference>
<dbReference type="NCBIfam" id="TIGR01496">
    <property type="entry name" value="DHPS"/>
    <property type="match status" value="1"/>
</dbReference>
<keyword evidence="7 12" id="KW-0808">Transferase</keyword>
<evidence type="ECO:0000256" key="2">
    <source>
        <dbReference type="ARBA" id="ARBA00001946"/>
    </source>
</evidence>
<evidence type="ECO:0000256" key="6">
    <source>
        <dbReference type="ARBA" id="ARBA00016919"/>
    </source>
</evidence>
<dbReference type="EC" id="2.5.1.15" evidence="5 12"/>
<dbReference type="InterPro" id="IPR011005">
    <property type="entry name" value="Dihydropteroate_synth-like_sf"/>
</dbReference>
<dbReference type="GO" id="GO:0005829">
    <property type="term" value="C:cytosol"/>
    <property type="evidence" value="ECO:0007669"/>
    <property type="project" value="TreeGrafter"/>
</dbReference>
<evidence type="ECO:0000256" key="9">
    <source>
        <dbReference type="ARBA" id="ARBA00022842"/>
    </source>
</evidence>
<comment type="catalytic activity">
    <reaction evidence="1">
        <text>(7,8-dihydropterin-6-yl)methyl diphosphate + 4-aminobenzoate = 7,8-dihydropteroate + diphosphate</text>
        <dbReference type="Rhea" id="RHEA:19949"/>
        <dbReference type="ChEBI" id="CHEBI:17836"/>
        <dbReference type="ChEBI" id="CHEBI:17839"/>
        <dbReference type="ChEBI" id="CHEBI:33019"/>
        <dbReference type="ChEBI" id="CHEBI:72950"/>
        <dbReference type="EC" id="2.5.1.15"/>
    </reaction>
</comment>